<dbReference type="Gene3D" id="3.30.160.60">
    <property type="entry name" value="Classic Zinc Finger"/>
    <property type="match status" value="1"/>
</dbReference>
<dbReference type="GeneID" id="5975326"/>
<evidence type="ECO:0000256" key="1">
    <source>
        <dbReference type="ARBA" id="ARBA00022723"/>
    </source>
</evidence>
<evidence type="ECO:0000256" key="3">
    <source>
        <dbReference type="ARBA" id="ARBA00022771"/>
    </source>
</evidence>
<dbReference type="GO" id="GO:0006357">
    <property type="term" value="P:regulation of transcription by RNA polymerase II"/>
    <property type="evidence" value="ECO:0000318"/>
    <property type="project" value="GO_Central"/>
</dbReference>
<evidence type="ECO:0000313" key="7">
    <source>
        <dbReference type="EMBL" id="EAT84378.1"/>
    </source>
</evidence>
<dbReference type="OMA" id="ALDHWAP"/>
<keyword evidence="1" id="KW-0479">Metal-binding</keyword>
<evidence type="ECO:0000259" key="6">
    <source>
        <dbReference type="PROSITE" id="PS50157"/>
    </source>
</evidence>
<organism evidence="7 8">
    <name type="scientific">Phaeosphaeria nodorum (strain SN15 / ATCC MYA-4574 / FGSC 10173)</name>
    <name type="common">Glume blotch fungus</name>
    <name type="synonym">Parastagonospora nodorum</name>
    <dbReference type="NCBI Taxonomy" id="321614"/>
    <lineage>
        <taxon>Eukaryota</taxon>
        <taxon>Fungi</taxon>
        <taxon>Dikarya</taxon>
        <taxon>Ascomycota</taxon>
        <taxon>Pezizomycotina</taxon>
        <taxon>Dothideomycetes</taxon>
        <taxon>Pleosporomycetidae</taxon>
        <taxon>Pleosporales</taxon>
        <taxon>Pleosporineae</taxon>
        <taxon>Phaeosphaeriaceae</taxon>
        <taxon>Parastagonospora</taxon>
    </lineage>
</organism>
<dbReference type="PROSITE" id="PS00028">
    <property type="entry name" value="ZINC_FINGER_C2H2_1"/>
    <property type="match status" value="3"/>
</dbReference>
<proteinExistence type="predicted"/>
<keyword evidence="3 5" id="KW-0863">Zinc-finger</keyword>
<reference evidence="8" key="1">
    <citation type="journal article" date="2007" name="Plant Cell">
        <title>Dothideomycete-plant interactions illuminated by genome sequencing and EST analysis of the wheat pathogen Stagonospora nodorum.</title>
        <authorList>
            <person name="Hane J.K."/>
            <person name="Lowe R.G."/>
            <person name="Solomon P.S."/>
            <person name="Tan K.C."/>
            <person name="Schoch C.L."/>
            <person name="Spatafora J.W."/>
            <person name="Crous P.W."/>
            <person name="Kodira C."/>
            <person name="Birren B.W."/>
            <person name="Galagan J.E."/>
            <person name="Torriani S.F."/>
            <person name="McDonald B.A."/>
            <person name="Oliver R.P."/>
        </authorList>
    </citation>
    <scope>NUCLEOTIDE SEQUENCE [LARGE SCALE GENOMIC DNA]</scope>
    <source>
        <strain evidence="8">SN15 / ATCC MYA-4574 / FGSC 10173</strain>
    </source>
</reference>
<feature type="domain" description="C2H2-type" evidence="6">
    <location>
        <begin position="72"/>
        <end position="101"/>
    </location>
</feature>
<dbReference type="GO" id="GO:0000981">
    <property type="term" value="F:DNA-binding transcription factor activity, RNA polymerase II-specific"/>
    <property type="evidence" value="ECO:0000318"/>
    <property type="project" value="GO_Central"/>
</dbReference>
<keyword evidence="2" id="KW-0677">Repeat</keyword>
<dbReference type="PANTHER" id="PTHR24409">
    <property type="entry name" value="ZINC FINGER PROTEIN 142"/>
    <property type="match status" value="1"/>
</dbReference>
<accession>Q0UJG2</accession>
<evidence type="ECO:0000256" key="5">
    <source>
        <dbReference type="PROSITE-ProRule" id="PRU00042"/>
    </source>
</evidence>
<keyword evidence="4" id="KW-0862">Zinc</keyword>
<dbReference type="HOGENOM" id="CLU_075838_0_0_1"/>
<dbReference type="GO" id="GO:0005634">
    <property type="term" value="C:nucleus"/>
    <property type="evidence" value="ECO:0000318"/>
    <property type="project" value="GO_Central"/>
</dbReference>
<evidence type="ECO:0000256" key="4">
    <source>
        <dbReference type="ARBA" id="ARBA00022833"/>
    </source>
</evidence>
<evidence type="ECO:0000313" key="8">
    <source>
        <dbReference type="Proteomes" id="UP000001055"/>
    </source>
</evidence>
<evidence type="ECO:0000256" key="2">
    <source>
        <dbReference type="ARBA" id="ARBA00022737"/>
    </source>
</evidence>
<dbReference type="EMBL" id="CH445336">
    <property type="protein sequence ID" value="EAT84378.1"/>
    <property type="molecule type" value="Genomic_DNA"/>
</dbReference>
<name>Q0UJG2_PHANO</name>
<dbReference type="GO" id="GO:0000977">
    <property type="term" value="F:RNA polymerase II transcription regulatory region sequence-specific DNA binding"/>
    <property type="evidence" value="ECO:0000318"/>
    <property type="project" value="GO_Central"/>
</dbReference>
<dbReference type="AlphaFoldDB" id="Q0UJG2"/>
<dbReference type="KEGG" id="pno:SNOG_08102"/>
<dbReference type="RefSeq" id="XP_001798428.1">
    <property type="nucleotide sequence ID" value="XM_001798376.1"/>
</dbReference>
<dbReference type="InterPro" id="IPR013087">
    <property type="entry name" value="Znf_C2H2_type"/>
</dbReference>
<dbReference type="GO" id="GO:0008270">
    <property type="term" value="F:zinc ion binding"/>
    <property type="evidence" value="ECO:0007669"/>
    <property type="project" value="UniProtKB-KW"/>
</dbReference>
<dbReference type="PROSITE" id="PS50157">
    <property type="entry name" value="ZINC_FINGER_C2H2_2"/>
    <property type="match status" value="2"/>
</dbReference>
<dbReference type="SMART" id="SM00355">
    <property type="entry name" value="ZnF_C2H2"/>
    <property type="match status" value="5"/>
</dbReference>
<dbReference type="eggNOG" id="KOG1721">
    <property type="taxonomic scope" value="Eukaryota"/>
</dbReference>
<dbReference type="InParanoid" id="Q0UJG2"/>
<dbReference type="PANTHER" id="PTHR24409:SF356">
    <property type="entry name" value="C2H2 FINGER DOMAIN TRANSCRIPTION FACTOR (EUROFUNG)"/>
    <property type="match status" value="1"/>
</dbReference>
<protein>
    <recommendedName>
        <fullName evidence="6">C2H2-type domain-containing protein</fullName>
    </recommendedName>
</protein>
<feature type="domain" description="C2H2-type" evidence="6">
    <location>
        <begin position="219"/>
        <end position="248"/>
    </location>
</feature>
<gene>
    <name evidence="7" type="ORF">SNOG_08102</name>
</gene>
<dbReference type="InterPro" id="IPR036236">
    <property type="entry name" value="Znf_C2H2_sf"/>
</dbReference>
<dbReference type="SUPFAM" id="SSF57667">
    <property type="entry name" value="beta-beta-alpha zinc fingers"/>
    <property type="match status" value="1"/>
</dbReference>
<sequence>MAGVVVLLPRNRCYLLRRLTPNLLNFCSPPLPETQHRQIEINHHFTAIEVYASSVYQLSELHQTSSTFGHIWECDFCDDCYWDEDDLDEHQQEEGHYGPKYDCEACDNCYQTFADAKRHMNNKNHWREHWCHLNSKIHRGTDITCRFCERGFATATGVTHHLEAGSCPQARSLNRDTILAEIRRRDPKHVITKKLLTYHDTSSSIIASSASYNYNRSCYECYLCHKGFEQLESLNQHLNSPVHKEKAYHCPGRACGGEFSALAALFNHLESESCGTVRFDAVQRNVGGILSGKKMIGFA</sequence>
<dbReference type="Proteomes" id="UP000001055">
    <property type="component" value="Unassembled WGS sequence"/>
</dbReference>
<dbReference type="VEuPathDB" id="FungiDB:JI435_081020"/>